<protein>
    <recommendedName>
        <fullName evidence="3">Secretion system X translation initiation factor</fullName>
    </recommendedName>
</protein>
<dbReference type="EMBL" id="SWJE01000011">
    <property type="protein sequence ID" value="TKC86310.1"/>
    <property type="molecule type" value="Genomic_DNA"/>
</dbReference>
<gene>
    <name evidence="1" type="ORF">FAZ69_20885</name>
</gene>
<evidence type="ECO:0000313" key="1">
    <source>
        <dbReference type="EMBL" id="TKC86310.1"/>
    </source>
</evidence>
<dbReference type="RefSeq" id="WP_136896993.1">
    <property type="nucleotide sequence ID" value="NZ_SWJE01000011.1"/>
</dbReference>
<reference evidence="1 2" key="1">
    <citation type="submission" date="2019-04" db="EMBL/GenBank/DDBJ databases">
        <title>Trinickia sp. 7GSK02, isolated from subtropical forest soil.</title>
        <authorList>
            <person name="Gao Z.-H."/>
            <person name="Qiu L.-H."/>
        </authorList>
    </citation>
    <scope>NUCLEOTIDE SEQUENCE [LARGE SCALE GENOMIC DNA]</scope>
    <source>
        <strain evidence="1 2">7GSK02</strain>
    </source>
</reference>
<organism evidence="1 2">
    <name type="scientific">Trinickia terrae</name>
    <dbReference type="NCBI Taxonomy" id="2571161"/>
    <lineage>
        <taxon>Bacteria</taxon>
        <taxon>Pseudomonadati</taxon>
        <taxon>Pseudomonadota</taxon>
        <taxon>Betaproteobacteria</taxon>
        <taxon>Burkholderiales</taxon>
        <taxon>Burkholderiaceae</taxon>
        <taxon>Trinickia</taxon>
    </lineage>
</organism>
<name>A0A4V5PI76_9BURK</name>
<proteinExistence type="predicted"/>
<keyword evidence="2" id="KW-1185">Reference proteome</keyword>
<dbReference type="Proteomes" id="UP000305539">
    <property type="component" value="Unassembled WGS sequence"/>
</dbReference>
<dbReference type="AlphaFoldDB" id="A0A4V5PI76"/>
<evidence type="ECO:0000313" key="2">
    <source>
        <dbReference type="Proteomes" id="UP000305539"/>
    </source>
</evidence>
<sequence>MKSRHIVLALAFLVCAALLVFGNRSPSDPVVEAAPRARAPGGAQSPGAAAVAGIAALRSRAVLFGGGNGHHELFGSLSIPSPLPSAAPPQAEVPPLPPGPVVPSIPFIYLGKKSSDGGWEVYLARGDDTLIVHEQSIIDGAYRVQSIAPPTMKIVYLPAKLVQTVDIGSAD</sequence>
<dbReference type="OrthoDB" id="8564513at2"/>
<comment type="caution">
    <text evidence="1">The sequence shown here is derived from an EMBL/GenBank/DDBJ whole genome shotgun (WGS) entry which is preliminary data.</text>
</comment>
<accession>A0A4V5PI76</accession>
<evidence type="ECO:0008006" key="3">
    <source>
        <dbReference type="Google" id="ProtNLM"/>
    </source>
</evidence>